<keyword evidence="1" id="KW-0614">Plasmid</keyword>
<reference evidence="1 2" key="1">
    <citation type="journal article" date="2014" name="J. Biotechnol.">
        <title>Complete genome sequence of the actinobacterium Amycolatopsis japonica MG417-CF17(T) (=DSM 44213T) producing (S,S)-N,N'-ethylenediaminedisuccinic acid.</title>
        <authorList>
            <person name="Stegmann E."/>
            <person name="Albersmeier A."/>
            <person name="Spohn M."/>
            <person name="Gert H."/>
            <person name="Weber T."/>
            <person name="Wohlleben W."/>
            <person name="Kalinowski J."/>
            <person name="Ruckert C."/>
        </authorList>
    </citation>
    <scope>NUCLEOTIDE SEQUENCE [LARGE SCALE GENOMIC DNA]</scope>
    <source>
        <strain evidence="2">MG417-CF17 (DSM 44213)</strain>
        <plasmid evidence="1">pAmyja1</plasmid>
    </source>
</reference>
<dbReference type="KEGG" id="aja:AJAP_42525"/>
<accession>A0A075V743</accession>
<proteinExistence type="predicted"/>
<dbReference type="EMBL" id="CP008954">
    <property type="protein sequence ID" value="AIG81273.1"/>
    <property type="molecule type" value="Genomic_DNA"/>
</dbReference>
<evidence type="ECO:0000313" key="2">
    <source>
        <dbReference type="Proteomes" id="UP000028492"/>
    </source>
</evidence>
<geneLocation type="plasmid" evidence="1 2">
    <name>pAmyja1</name>
</geneLocation>
<dbReference type="RefSeq" id="WP_040133656.1">
    <property type="nucleotide sequence ID" value="NZ_CP008954.1"/>
</dbReference>
<organism evidence="1 2">
    <name type="scientific">Amycolatopsis japonica</name>
    <dbReference type="NCBI Taxonomy" id="208439"/>
    <lineage>
        <taxon>Bacteria</taxon>
        <taxon>Bacillati</taxon>
        <taxon>Actinomycetota</taxon>
        <taxon>Actinomycetes</taxon>
        <taxon>Pseudonocardiales</taxon>
        <taxon>Pseudonocardiaceae</taxon>
        <taxon>Amycolatopsis</taxon>
        <taxon>Amycolatopsis japonica group</taxon>
    </lineage>
</organism>
<dbReference type="HOGENOM" id="CLU_851629_0_0_11"/>
<dbReference type="eggNOG" id="ENOG5033FNR">
    <property type="taxonomic scope" value="Bacteria"/>
</dbReference>
<gene>
    <name evidence="1" type="ORF">AJAP_42525</name>
</gene>
<evidence type="ECO:0000313" key="1">
    <source>
        <dbReference type="EMBL" id="AIG81273.1"/>
    </source>
</evidence>
<dbReference type="Proteomes" id="UP000028492">
    <property type="component" value="Plasmid pAmyja1"/>
</dbReference>
<name>A0A075V743_9PSEU</name>
<sequence length="326" mass="36119">MTVTMIDTRQVCAVRKCSTALRPDSPEVVCAACVARLRAGLRTLYRRGRSDRGASMPTLTEEVRFTSERQGRGSKVSIGIVVRSSEPQAPLADQRADTALRDLKTTLVSWLRYLYDRWMPTTAVCLGISDGEGLRRLAHGYQHVPHCAPTIEGMAEYLALRPTWLAETPEAGDLYSMVMDGIDRCWRAIDRRPDRQYAGQCDEPDPDTGAVCGGDVYGWPDRKFARCAACGLTYDAASRREELLNSALALELTAAELSKALPQLMARDSLSVQTIHTWARNGRIVARRRNGRGWPLYSVADVVEVATSTPTRNRRPRHAEEVAAVA</sequence>
<keyword evidence="2" id="KW-1185">Reference proteome</keyword>
<dbReference type="InterPro" id="IPR009061">
    <property type="entry name" value="DNA-bd_dom_put_sf"/>
</dbReference>
<dbReference type="SUPFAM" id="SSF46955">
    <property type="entry name" value="Putative DNA-binding domain"/>
    <property type="match status" value="1"/>
</dbReference>
<protein>
    <submittedName>
        <fullName evidence="1">Uncharacterized protein</fullName>
    </submittedName>
</protein>
<dbReference type="AlphaFoldDB" id="A0A075V743"/>